<organism evidence="4 5">
    <name type="scientific">Bacteroides caccae CL03T12C61</name>
    <dbReference type="NCBI Taxonomy" id="997873"/>
    <lineage>
        <taxon>Bacteria</taxon>
        <taxon>Pseudomonadati</taxon>
        <taxon>Bacteroidota</taxon>
        <taxon>Bacteroidia</taxon>
        <taxon>Bacteroidales</taxon>
        <taxon>Bacteroidaceae</taxon>
        <taxon>Bacteroides</taxon>
    </lineage>
</organism>
<dbReference type="PANTHER" id="PTHR30069:SF29">
    <property type="entry name" value="HEMOGLOBIN AND HEMOGLOBIN-HAPTOGLOBIN-BINDING PROTEIN 1-RELATED"/>
    <property type="match status" value="1"/>
</dbReference>
<keyword evidence="3" id="KW-1133">Transmembrane helix</keyword>
<dbReference type="SUPFAM" id="SSF56935">
    <property type="entry name" value="Porins"/>
    <property type="match status" value="1"/>
</dbReference>
<accession>I9E8B3</accession>
<reference evidence="4 5" key="1">
    <citation type="submission" date="2012-02" db="EMBL/GenBank/DDBJ databases">
        <title>The Genome Sequence of Bacteroides caccae CL03T12C61.</title>
        <authorList>
            <consortium name="The Broad Institute Genome Sequencing Platform"/>
            <person name="Earl A."/>
            <person name="Ward D."/>
            <person name="Feldgarden M."/>
            <person name="Gevers D."/>
            <person name="Zitomersky N.L."/>
            <person name="Coyne M.J."/>
            <person name="Comstock L.E."/>
            <person name="Young S.K."/>
            <person name="Zeng Q."/>
            <person name="Gargeya S."/>
            <person name="Fitzgerald M."/>
            <person name="Haas B."/>
            <person name="Abouelleil A."/>
            <person name="Alvarado L."/>
            <person name="Arachchi H.M."/>
            <person name="Berlin A."/>
            <person name="Chapman S.B."/>
            <person name="Gearin G."/>
            <person name="Goldberg J."/>
            <person name="Griggs A."/>
            <person name="Gujja S."/>
            <person name="Hansen M."/>
            <person name="Heiman D."/>
            <person name="Howarth C."/>
            <person name="Larimer J."/>
            <person name="Lui A."/>
            <person name="MacDonald P.J.P."/>
            <person name="McCowen C."/>
            <person name="Montmayeur A."/>
            <person name="Murphy C."/>
            <person name="Neiman D."/>
            <person name="Pearson M."/>
            <person name="Priest M."/>
            <person name="Roberts A."/>
            <person name="Saif S."/>
            <person name="Shea T."/>
            <person name="Sisk P."/>
            <person name="Stolte C."/>
            <person name="Sykes S."/>
            <person name="Wortman J."/>
            <person name="Nusbaum C."/>
            <person name="Birren B."/>
        </authorList>
    </citation>
    <scope>NUCLEOTIDE SEQUENCE [LARGE SCALE GENOMIC DNA]</scope>
    <source>
        <strain evidence="4 5">CL03T12C61</strain>
    </source>
</reference>
<dbReference type="AlphaFoldDB" id="I9E8B3"/>
<dbReference type="SUPFAM" id="SSF49464">
    <property type="entry name" value="Carboxypeptidase regulatory domain-like"/>
    <property type="match status" value="1"/>
</dbReference>
<proteinExistence type="predicted"/>
<feature type="region of interest" description="Disordered" evidence="2">
    <location>
        <begin position="765"/>
        <end position="788"/>
    </location>
</feature>
<feature type="transmembrane region" description="Helical" evidence="3">
    <location>
        <begin position="23"/>
        <end position="40"/>
    </location>
</feature>
<evidence type="ECO:0000256" key="3">
    <source>
        <dbReference type="SAM" id="Phobius"/>
    </source>
</evidence>
<dbReference type="Proteomes" id="UP000002965">
    <property type="component" value="Unassembled WGS sequence"/>
</dbReference>
<name>I9E8B3_9BACE</name>
<protein>
    <submittedName>
        <fullName evidence="4">Uncharacterized protein</fullName>
    </submittedName>
</protein>
<dbReference type="PATRIC" id="fig|997873.3.peg.4775"/>
<dbReference type="GO" id="GO:0044718">
    <property type="term" value="P:siderophore transmembrane transport"/>
    <property type="evidence" value="ECO:0007669"/>
    <property type="project" value="TreeGrafter"/>
</dbReference>
<keyword evidence="3" id="KW-0472">Membrane</keyword>
<keyword evidence="5" id="KW-1185">Reference proteome</keyword>
<dbReference type="OrthoDB" id="1098137at2"/>
<dbReference type="EMBL" id="AGXF01000026">
    <property type="protein sequence ID" value="EIY16044.1"/>
    <property type="molecule type" value="Genomic_DNA"/>
</dbReference>
<keyword evidence="1" id="KW-0732">Signal</keyword>
<dbReference type="Pfam" id="PF13715">
    <property type="entry name" value="CarbopepD_reg_2"/>
    <property type="match status" value="1"/>
</dbReference>
<evidence type="ECO:0000313" key="5">
    <source>
        <dbReference type="Proteomes" id="UP000002965"/>
    </source>
</evidence>
<dbReference type="GO" id="GO:0015344">
    <property type="term" value="F:siderophore uptake transmembrane transporter activity"/>
    <property type="evidence" value="ECO:0007669"/>
    <property type="project" value="TreeGrafter"/>
</dbReference>
<evidence type="ECO:0000256" key="1">
    <source>
        <dbReference type="ARBA" id="ARBA00022729"/>
    </source>
</evidence>
<dbReference type="HOGENOM" id="CLU_019825_0_1_10"/>
<comment type="caution">
    <text evidence="4">The sequence shown here is derived from an EMBL/GenBank/DDBJ whole genome shotgun (WGS) entry which is preliminary data.</text>
</comment>
<dbReference type="Gene3D" id="2.60.40.1120">
    <property type="entry name" value="Carboxypeptidase-like, regulatory domain"/>
    <property type="match status" value="1"/>
</dbReference>
<keyword evidence="3" id="KW-0812">Transmembrane</keyword>
<evidence type="ECO:0000313" key="4">
    <source>
        <dbReference type="EMBL" id="EIY16044.1"/>
    </source>
</evidence>
<dbReference type="InterPro" id="IPR008969">
    <property type="entry name" value="CarboxyPept-like_regulatory"/>
</dbReference>
<sequence>MQVLYLCLYLIYKKTSMDLNKKHLLYLIVFFLFGNLNAFGQSINISGRILSQGTQDAVEYANIVLFKQDSIFLQGTTSDSIGRFEFMNLSPNDYVLSVSCMGFEPKKILLQNLAETVEIDVFLNESALSLGEVVISASSTISKINQRIVFPTKLQLSHSANGMQLLNTMMLPGININPMANTISSSDGGKVILQINDVNATSEEILTLQPRQIRRVEYSDYAGIRYGEASKIVNYIVTRDDKGGVIGVDLMNSLNILAGGDVFFAKFNKGKSEYALNYTAAFQKINSNNRTRTGSYQFENSPMLQRDEIGEGGDYSYQMHDVTLGYNYQQSDSTFFNAKLKYALTNHPHNDFRSSLKEKGVDVGRIFDGVSQKINTPTVDLYYELGLKNRQKIYTNLVGSYSKVETHRNYIEYDNIDTLFREQFNLVSDKYSLIAEGIYEKSFTHGSLKLGAKHIQSFTQQEVRQNGTFESNLNQAESSVFTEWNHSKDNLSYSLGLRVNRVHLSNSSIDKSYYNLLPKAMFGYRLSENSFIRYDVEMSQTNPTLIELTDTEIRLDPYLAEKGNLSLKPYRNLNNNLFYENKKGLFTLNVNLRHHYKHNPIMESIKRQGDIFLIIPENMKSWSKYNAEMTLKLGMIKNILQFSLTGGYNHFSSQGNNYSHTHSNFYYSANVLAMYKKWMFIGQIQPFEEMLYGETVIKNGNYHYLAVQYNANSFSFGIGAFNPFKNVSRSIMENKNALAPFRRESFSNASQTIVATLTWNFSFGKTHSSSSKSLNNQDADYGVKSSYK</sequence>
<dbReference type="PANTHER" id="PTHR30069">
    <property type="entry name" value="TONB-DEPENDENT OUTER MEMBRANE RECEPTOR"/>
    <property type="match status" value="1"/>
</dbReference>
<dbReference type="InterPro" id="IPR039426">
    <property type="entry name" value="TonB-dep_rcpt-like"/>
</dbReference>
<gene>
    <name evidence="4" type="ORF">HMPREF1061_04574</name>
</gene>
<evidence type="ECO:0000256" key="2">
    <source>
        <dbReference type="SAM" id="MobiDB-lite"/>
    </source>
</evidence>